<dbReference type="AlphaFoldDB" id="A0A9C6TPB9"/>
<dbReference type="PANTHER" id="PTHR10775:SF158">
    <property type="entry name" value="TNP2-LIKE TRANSPOSON PROTEIN"/>
    <property type="match status" value="1"/>
</dbReference>
<dbReference type="Proteomes" id="UP000515211">
    <property type="component" value="Chromosome 5"/>
</dbReference>
<name>A0A9C6TPB9_ARADU</name>
<organism evidence="3 4">
    <name type="scientific">Arachis duranensis</name>
    <name type="common">Wild peanut</name>
    <dbReference type="NCBI Taxonomy" id="130453"/>
    <lineage>
        <taxon>Eukaryota</taxon>
        <taxon>Viridiplantae</taxon>
        <taxon>Streptophyta</taxon>
        <taxon>Embryophyta</taxon>
        <taxon>Tracheophyta</taxon>
        <taxon>Spermatophyta</taxon>
        <taxon>Magnoliopsida</taxon>
        <taxon>eudicotyledons</taxon>
        <taxon>Gunneridae</taxon>
        <taxon>Pentapetalae</taxon>
        <taxon>rosids</taxon>
        <taxon>fabids</taxon>
        <taxon>Fabales</taxon>
        <taxon>Fabaceae</taxon>
        <taxon>Papilionoideae</taxon>
        <taxon>50 kb inversion clade</taxon>
        <taxon>dalbergioids sensu lato</taxon>
        <taxon>Dalbergieae</taxon>
        <taxon>Pterocarpus clade</taxon>
        <taxon>Arachis</taxon>
    </lineage>
</organism>
<evidence type="ECO:0000313" key="4">
    <source>
        <dbReference type="RefSeq" id="XP_052117667.1"/>
    </source>
</evidence>
<evidence type="ECO:0000313" key="3">
    <source>
        <dbReference type="Proteomes" id="UP000515211"/>
    </source>
</evidence>
<dbReference type="Pfam" id="PF13960">
    <property type="entry name" value="DUF4218"/>
    <property type="match status" value="1"/>
</dbReference>
<feature type="domain" description="Transposase-associated" evidence="2">
    <location>
        <begin position="92"/>
        <end position="163"/>
    </location>
</feature>
<dbReference type="Pfam" id="PF02992">
    <property type="entry name" value="Transposase_21"/>
    <property type="match status" value="1"/>
</dbReference>
<dbReference type="GeneID" id="107489215"/>
<dbReference type="KEGG" id="adu:107489215"/>
<accession>A0A9C6TPB9</accession>
<evidence type="ECO:0000259" key="2">
    <source>
        <dbReference type="Pfam" id="PF13963"/>
    </source>
</evidence>
<proteinExistence type="predicted"/>
<feature type="domain" description="DUF4218" evidence="1">
    <location>
        <begin position="707"/>
        <end position="772"/>
    </location>
</feature>
<dbReference type="InterPro" id="IPR029480">
    <property type="entry name" value="Transpos_assoc"/>
</dbReference>
<evidence type="ECO:0000259" key="1">
    <source>
        <dbReference type="Pfam" id="PF13960"/>
    </source>
</evidence>
<protein>
    <submittedName>
        <fullName evidence="4">Uncharacterized protein LOC107489215</fullName>
    </submittedName>
</protein>
<dbReference type="PANTHER" id="PTHR10775">
    <property type="entry name" value="OS08G0208400 PROTEIN"/>
    <property type="match status" value="1"/>
</dbReference>
<dbReference type="InterPro" id="IPR025452">
    <property type="entry name" value="DUF4218"/>
</dbReference>
<dbReference type="Pfam" id="PF13963">
    <property type="entry name" value="Transpos_assoc"/>
    <property type="match status" value="1"/>
</dbReference>
<reference evidence="4" key="2">
    <citation type="submission" date="2025-08" db="UniProtKB">
        <authorList>
            <consortium name="RefSeq"/>
        </authorList>
    </citation>
    <scope>IDENTIFICATION</scope>
    <source>
        <tissue evidence="4">Whole plant</tissue>
    </source>
</reference>
<keyword evidence="3" id="KW-1185">Reference proteome</keyword>
<gene>
    <name evidence="4" type="primary">LOC107489215</name>
</gene>
<dbReference type="RefSeq" id="XP_052117667.1">
    <property type="nucleotide sequence ID" value="XM_052261707.1"/>
</dbReference>
<dbReference type="InterPro" id="IPR004242">
    <property type="entry name" value="Transposase_21"/>
</dbReference>
<reference evidence="3" key="1">
    <citation type="journal article" date="2016" name="Nat. Genet.">
        <title>The genome sequences of Arachis duranensis and Arachis ipaensis, the diploid ancestors of cultivated peanut.</title>
        <authorList>
            <person name="Bertioli D.J."/>
            <person name="Cannon S.B."/>
            <person name="Froenicke L."/>
            <person name="Huang G."/>
            <person name="Farmer A.D."/>
            <person name="Cannon E.K."/>
            <person name="Liu X."/>
            <person name="Gao D."/>
            <person name="Clevenger J."/>
            <person name="Dash S."/>
            <person name="Ren L."/>
            <person name="Moretzsohn M.C."/>
            <person name="Shirasawa K."/>
            <person name="Huang W."/>
            <person name="Vidigal B."/>
            <person name="Abernathy B."/>
            <person name="Chu Y."/>
            <person name="Niederhuth C.E."/>
            <person name="Umale P."/>
            <person name="Araujo A.C."/>
            <person name="Kozik A."/>
            <person name="Kim K.D."/>
            <person name="Burow M.D."/>
            <person name="Varshney R.K."/>
            <person name="Wang X."/>
            <person name="Zhang X."/>
            <person name="Barkley N."/>
            <person name="Guimaraes P.M."/>
            <person name="Isobe S."/>
            <person name="Guo B."/>
            <person name="Liao B."/>
            <person name="Stalker H.T."/>
            <person name="Schmitz R.J."/>
            <person name="Scheffler B.E."/>
            <person name="Leal-Bertioli S.C."/>
            <person name="Xun X."/>
            <person name="Jackson S.A."/>
            <person name="Michelmore R."/>
            <person name="Ozias-Akins P."/>
        </authorList>
    </citation>
    <scope>NUCLEOTIDE SEQUENCE [LARGE SCALE GENOMIC DNA]</scope>
    <source>
        <strain evidence="3">cv. V14167</strain>
    </source>
</reference>
<sequence length="773" mass="89595">MRAFYNWAIAISDRTKMHGRTREAEELWKQICGLALCTSWFDLYLLAFVDNNLWPTREKIHISIVGSERVRRWSFLAASPHSEYSYIGSMDKSWITKPRNSIEYERGVKRFIDFAFENSLAEATICPCLKCDFRKKVTKGEMYDHLICTQFPKEYTLWFYHGETEVGDPSSNVSNSDASNAFDDFNQDSIHDMLGDAFGTDMHWANEVSLESDEDIDGVERVMPDVADASEFEELASHAELPLYEGCTRYSRLSFLVKMYHIKCICGMTNKAMSMIFELLHDAFEHAKIPSSFYEAKKTILKLGMNYEKIHACPNNCMLYWGEDKEKEMCKVCNRSRWKLDTKGGEIQESNDGNIRKKVPAKVLRYFPLKPHLQRLFLSSKTAEAMRWHDVAPKEDGVMTHPRDSEAWKMFDLKNTSFVEDPRNIRLALATDGINPYRSMNANSSTWPVILIPYNTPPWICMKRTSFILSMIIPGKKMPGNNIDVYLQPWIKELKELWNEGVDAYDSFEKKAFKLHAALMWTISDFPGLGILSGWNTYTGLACPSYNFDSVPFQLPHSRKSCFIGYRRFLNQRHRFRLNRVRFNGEQEFRNPPKRLSGLDILEQVKDINVTFGRKEEAKVRGKRRRGERAAEEKNVCDNVIYTLLNDSTKSKDHLNTRKDLKALGCKQDLWPDENGNYAPAIFTLTNKGKKAFLSTLKNISVPDGKLCEKRLIIKDLDKLQDQIVLTLCHMEMLFPPSFFTVMIHLVVHLVEEVKLGGPVHYRWMYPIERYLG</sequence>